<feature type="non-terminal residue" evidence="1">
    <location>
        <position position="1"/>
    </location>
</feature>
<dbReference type="Gene3D" id="3.40.50.10140">
    <property type="entry name" value="Toll/interleukin-1 receptor homology (TIR) domain"/>
    <property type="match status" value="1"/>
</dbReference>
<dbReference type="AlphaFoldDB" id="A0A819RBF0"/>
<organism evidence="1 2">
    <name type="scientific">Adineta steineri</name>
    <dbReference type="NCBI Taxonomy" id="433720"/>
    <lineage>
        <taxon>Eukaryota</taxon>
        <taxon>Metazoa</taxon>
        <taxon>Spiralia</taxon>
        <taxon>Gnathifera</taxon>
        <taxon>Rotifera</taxon>
        <taxon>Eurotatoria</taxon>
        <taxon>Bdelloidea</taxon>
        <taxon>Adinetida</taxon>
        <taxon>Adinetidae</taxon>
        <taxon>Adineta</taxon>
    </lineage>
</organism>
<sequence length="51" mass="5690">DGFTVWIDRNNMTGLTPAAIADGIENSEIIILGMTYSYKISPWCQREPSIT</sequence>
<gene>
    <name evidence="1" type="ORF">KXQ929_LOCUS30829</name>
</gene>
<evidence type="ECO:0000313" key="1">
    <source>
        <dbReference type="EMBL" id="CAF4039560.1"/>
    </source>
</evidence>
<proteinExistence type="predicted"/>
<dbReference type="EMBL" id="CAJOBB010003421">
    <property type="protein sequence ID" value="CAF4039560.1"/>
    <property type="molecule type" value="Genomic_DNA"/>
</dbReference>
<dbReference type="Proteomes" id="UP000663868">
    <property type="component" value="Unassembled WGS sequence"/>
</dbReference>
<reference evidence="1" key="1">
    <citation type="submission" date="2021-02" db="EMBL/GenBank/DDBJ databases">
        <authorList>
            <person name="Nowell W R."/>
        </authorList>
    </citation>
    <scope>NUCLEOTIDE SEQUENCE</scope>
</reference>
<protein>
    <submittedName>
        <fullName evidence="1">Uncharacterized protein</fullName>
    </submittedName>
</protein>
<comment type="caution">
    <text evidence="1">The sequence shown here is derived from an EMBL/GenBank/DDBJ whole genome shotgun (WGS) entry which is preliminary data.</text>
</comment>
<name>A0A819RBF0_9BILA</name>
<dbReference type="InterPro" id="IPR035897">
    <property type="entry name" value="Toll_tir_struct_dom_sf"/>
</dbReference>
<accession>A0A819RBF0</accession>
<evidence type="ECO:0000313" key="2">
    <source>
        <dbReference type="Proteomes" id="UP000663868"/>
    </source>
</evidence>